<dbReference type="RefSeq" id="WP_106521917.1">
    <property type="nucleotide sequence ID" value="NZ_PYGD01000001.1"/>
</dbReference>
<evidence type="ECO:0000313" key="2">
    <source>
        <dbReference type="EMBL" id="PSK95254.1"/>
    </source>
</evidence>
<dbReference type="EMBL" id="PYGD01000001">
    <property type="protein sequence ID" value="PSK95254.1"/>
    <property type="molecule type" value="Genomic_DNA"/>
</dbReference>
<reference evidence="2 3" key="1">
    <citation type="submission" date="2018-03" db="EMBL/GenBank/DDBJ databases">
        <title>Genomic Encyclopedia of Type Strains, Phase III (KMG-III): the genomes of soil and plant-associated and newly described type strains.</title>
        <authorList>
            <person name="Whitman W."/>
        </authorList>
    </citation>
    <scope>NUCLEOTIDE SEQUENCE [LARGE SCALE GENOMIC DNA]</scope>
    <source>
        <strain evidence="2 3">CGMCC 1.12700</strain>
    </source>
</reference>
<keyword evidence="1" id="KW-0812">Transmembrane</keyword>
<proteinExistence type="predicted"/>
<keyword evidence="1" id="KW-0472">Membrane</keyword>
<dbReference type="Proteomes" id="UP000240572">
    <property type="component" value="Unassembled WGS sequence"/>
</dbReference>
<accession>A0A2P8DDF2</accession>
<protein>
    <submittedName>
        <fullName evidence="2">Uncharacterized protein</fullName>
    </submittedName>
</protein>
<keyword evidence="1" id="KW-1133">Transmembrane helix</keyword>
<feature type="transmembrane region" description="Helical" evidence="1">
    <location>
        <begin position="67"/>
        <end position="88"/>
    </location>
</feature>
<evidence type="ECO:0000256" key="1">
    <source>
        <dbReference type="SAM" id="Phobius"/>
    </source>
</evidence>
<comment type="caution">
    <text evidence="2">The sequence shown here is derived from an EMBL/GenBank/DDBJ whole genome shotgun (WGS) entry which is preliminary data.</text>
</comment>
<gene>
    <name evidence="2" type="ORF">B0I18_1011420</name>
</gene>
<name>A0A2P8DDF2_9BACT</name>
<organism evidence="2 3">
    <name type="scientific">Taibaiella chishuiensis</name>
    <dbReference type="NCBI Taxonomy" id="1434707"/>
    <lineage>
        <taxon>Bacteria</taxon>
        <taxon>Pseudomonadati</taxon>
        <taxon>Bacteroidota</taxon>
        <taxon>Chitinophagia</taxon>
        <taxon>Chitinophagales</taxon>
        <taxon>Chitinophagaceae</taxon>
        <taxon>Taibaiella</taxon>
    </lineage>
</organism>
<dbReference type="AlphaFoldDB" id="A0A2P8DDF2"/>
<evidence type="ECO:0000313" key="3">
    <source>
        <dbReference type="Proteomes" id="UP000240572"/>
    </source>
</evidence>
<feature type="transmembrane region" description="Helical" evidence="1">
    <location>
        <begin position="94"/>
        <end position="109"/>
    </location>
</feature>
<sequence>MHTLIILFSCLGFFMLYHTSQKAKLSSAGKLEQWLQRAPQRARITGLLLILAGTAAFVYLDGWTAGLFAALLLLMVAAAYTVAIAPLYYLKLKHVAILVLGCLFFELFIF</sequence>
<feature type="transmembrane region" description="Helical" evidence="1">
    <location>
        <begin position="44"/>
        <end position="60"/>
    </location>
</feature>
<dbReference type="OrthoDB" id="677416at2"/>
<keyword evidence="3" id="KW-1185">Reference proteome</keyword>